<dbReference type="Gene3D" id="3.40.710.10">
    <property type="entry name" value="DD-peptidase/beta-lactamase superfamily"/>
    <property type="match status" value="1"/>
</dbReference>
<evidence type="ECO:0000256" key="11">
    <source>
        <dbReference type="ARBA" id="ARBA00023136"/>
    </source>
</evidence>
<feature type="domain" description="Glycosyl transferase family 51" evidence="19">
    <location>
        <begin position="93"/>
        <end position="276"/>
    </location>
</feature>
<dbReference type="EC" id="2.4.1.129" evidence="20"/>
<name>A0A1R4IEM0_9LACT</name>
<evidence type="ECO:0000256" key="15">
    <source>
        <dbReference type="ARBA" id="ARBA00049902"/>
    </source>
</evidence>
<protein>
    <submittedName>
        <fullName evidence="20">Multimodular transpeptidase-transglycosylase</fullName>
        <ecNumber evidence="20">2.4.1.129</ecNumber>
        <ecNumber evidence="20">3.4.-.-</ecNumber>
    </submittedName>
</protein>
<dbReference type="EMBL" id="FUKW01000013">
    <property type="protein sequence ID" value="SJN18295.1"/>
    <property type="molecule type" value="Genomic_DNA"/>
</dbReference>
<dbReference type="InterPro" id="IPR050396">
    <property type="entry name" value="Glycosyltr_51/Transpeptidase"/>
</dbReference>
<dbReference type="GO" id="GO:0009002">
    <property type="term" value="F:serine-type D-Ala-D-Ala carboxypeptidase activity"/>
    <property type="evidence" value="ECO:0007669"/>
    <property type="project" value="UniProtKB-EC"/>
</dbReference>
<evidence type="ECO:0000259" key="18">
    <source>
        <dbReference type="Pfam" id="PF00905"/>
    </source>
</evidence>
<dbReference type="GO" id="GO:0009252">
    <property type="term" value="P:peptidoglycan biosynthetic process"/>
    <property type="evidence" value="ECO:0007669"/>
    <property type="project" value="UniProtKB-KW"/>
</dbReference>
<reference evidence="20 21" key="1">
    <citation type="submission" date="2017-02" db="EMBL/GenBank/DDBJ databases">
        <authorList>
            <person name="Peterson S.W."/>
        </authorList>
    </citation>
    <scope>NUCLEOTIDE SEQUENCE [LARGE SCALE GENOMIC DNA]</scope>
    <source>
        <strain evidence="20 21">42ea</strain>
    </source>
</reference>
<evidence type="ECO:0000256" key="12">
    <source>
        <dbReference type="ARBA" id="ARBA00023268"/>
    </source>
</evidence>
<keyword evidence="2" id="KW-0121">Carboxypeptidase</keyword>
<keyword evidence="5 20" id="KW-0808">Transferase</keyword>
<feature type="domain" description="Penicillin-binding protein transpeptidase" evidence="18">
    <location>
        <begin position="419"/>
        <end position="669"/>
    </location>
</feature>
<dbReference type="InterPro" id="IPR001264">
    <property type="entry name" value="Glyco_trans_51"/>
</dbReference>
<dbReference type="GO" id="GO:0008360">
    <property type="term" value="P:regulation of cell shape"/>
    <property type="evidence" value="ECO:0007669"/>
    <property type="project" value="UniProtKB-KW"/>
</dbReference>
<feature type="region of interest" description="Disordered" evidence="16">
    <location>
        <begin position="793"/>
        <end position="903"/>
    </location>
</feature>
<dbReference type="SUPFAM" id="SSF56601">
    <property type="entry name" value="beta-lactamase/transpeptidase-like"/>
    <property type="match status" value="1"/>
</dbReference>
<dbReference type="Gene3D" id="3.90.1310.40">
    <property type="match status" value="1"/>
</dbReference>
<evidence type="ECO:0000256" key="2">
    <source>
        <dbReference type="ARBA" id="ARBA00022645"/>
    </source>
</evidence>
<evidence type="ECO:0000256" key="6">
    <source>
        <dbReference type="ARBA" id="ARBA00022692"/>
    </source>
</evidence>
<dbReference type="GO" id="GO:0008658">
    <property type="term" value="F:penicillin binding"/>
    <property type="evidence" value="ECO:0007669"/>
    <property type="project" value="InterPro"/>
</dbReference>
<evidence type="ECO:0000256" key="17">
    <source>
        <dbReference type="SAM" id="Phobius"/>
    </source>
</evidence>
<keyword evidence="6 17" id="KW-0812">Transmembrane</keyword>
<feature type="compositionally biased region" description="Low complexity" evidence="16">
    <location>
        <begin position="835"/>
        <end position="846"/>
    </location>
</feature>
<feature type="compositionally biased region" description="Basic and acidic residues" evidence="16">
    <location>
        <begin position="886"/>
        <end position="897"/>
    </location>
</feature>
<sequence>MNRSEHDNNPEETTKTSSKRGFFYYFDIFYRVSKALIIFFIVTLLVGGSLGAGAAIGYFASLVHSSEIPEYEEMEAQIDDFVLKSTMYYAGGEVISDVRSDLIRTPVDLDNISPTVVDAIVATEDEYFFEHNGIVPKAVARALVQDLTNSSSSSGGSTLTQQLIKQQLVGNEVSHSRKANEILLAMRLENYMSKEDILQAYLNISPFGRNNKGQNIAGVQEAAQGIFGVAAADLSLPQAAFIAGLPQSPIVYSPYTQTGEVKEDQSAGLERKNEVLFRMYREGYIAENEYNEAVNYDLSQDFIPKADNQQDSRSYVYDLALEESRELLMQQFAEADDLTMEDLNGDTDLYNQYFEQADSALINGGYKVYTTIDRDLHNSVEQVVKEQADSLGSERSYTWKDADGVSHTDTMPIQVSGSVIDNATGKVLAFIGGRDYKDSNYNRAFDSERSPGSIIKPLATYGPALDTGLITPATIVPDTDVSITLPTGKVYEPTNAIRTTNRWMTAREALTVSQNIPTIKIYNELVKQVNPVSYMTKMGIGEDVIPAEDYVANPATAIGGVSGGAAPVDLISAFSTIANNGTHVDPYVIEKIENSAGEAIYQHEQAKNQVWSPQTNFLLLDILRGVHTEGTARGTISQLNFNSDWISKTGTSGTSDKVNDIWYVGSTPNITFGTWIGYDNQVISLEDEFGQSPSLRNRNFWAKVVNQMYTVRPELLGAGKQFQQPSNIVQRSVLTQTGMLPGTVNLPNGGTRSVSDDTFTEYFNTAHLPKPTAYDFALGATDAELSEFWNAVETSDSNDDQESEGSDDAEEPSPPSNREETPENDENESKPTDDSSNNNNGSSNNNSDKETENDEKEKKPDEEKTKPPDPPEEKPEDKDPEEEEPPKDNDNEEKPESDSGNNE</sequence>
<dbReference type="GO" id="GO:0030288">
    <property type="term" value="C:outer membrane-bounded periplasmic space"/>
    <property type="evidence" value="ECO:0007669"/>
    <property type="project" value="TreeGrafter"/>
</dbReference>
<feature type="transmembrane region" description="Helical" evidence="17">
    <location>
        <begin position="35"/>
        <end position="60"/>
    </location>
</feature>
<evidence type="ECO:0000256" key="7">
    <source>
        <dbReference type="ARBA" id="ARBA00022801"/>
    </source>
</evidence>
<evidence type="ECO:0000256" key="1">
    <source>
        <dbReference type="ARBA" id="ARBA00022475"/>
    </source>
</evidence>
<comment type="catalytic activity">
    <reaction evidence="14">
        <text>Preferential cleavage: (Ac)2-L-Lys-D-Ala-|-D-Ala. Also transpeptidation of peptidyl-alanyl moieties that are N-acyl substituents of D-alanine.</text>
        <dbReference type="EC" id="3.4.16.4"/>
    </reaction>
</comment>
<dbReference type="GO" id="GO:0071555">
    <property type="term" value="P:cell wall organization"/>
    <property type="evidence" value="ECO:0007669"/>
    <property type="project" value="UniProtKB-KW"/>
</dbReference>
<dbReference type="EC" id="3.4.-.-" evidence="20"/>
<keyword evidence="12" id="KW-0511">Multifunctional enzyme</keyword>
<dbReference type="Gene3D" id="3.40.50.12800">
    <property type="match status" value="1"/>
</dbReference>
<gene>
    <name evidence="20" type="ORF">FM115_00740</name>
</gene>
<keyword evidence="11 17" id="KW-0472">Membrane</keyword>
<keyword evidence="9" id="KW-0573">Peptidoglycan synthesis</keyword>
<keyword evidence="7 20" id="KW-0378">Hydrolase</keyword>
<dbReference type="InterPro" id="IPR001460">
    <property type="entry name" value="PCN-bd_Tpept"/>
</dbReference>
<evidence type="ECO:0000256" key="8">
    <source>
        <dbReference type="ARBA" id="ARBA00022960"/>
    </source>
</evidence>
<comment type="catalytic activity">
    <reaction evidence="15">
        <text>[GlcNAc-(1-&gt;4)-Mur2Ac(oyl-L-Ala-gamma-D-Glu-L-Lys-D-Ala-D-Ala)](n)-di-trans,octa-cis-undecaprenyl diphosphate + beta-D-GlcNAc-(1-&gt;4)-Mur2Ac(oyl-L-Ala-gamma-D-Glu-L-Lys-D-Ala-D-Ala)-di-trans,octa-cis-undecaprenyl diphosphate = [GlcNAc-(1-&gt;4)-Mur2Ac(oyl-L-Ala-gamma-D-Glu-L-Lys-D-Ala-D-Ala)](n+1)-di-trans,octa-cis-undecaprenyl diphosphate + di-trans,octa-cis-undecaprenyl diphosphate + H(+)</text>
        <dbReference type="Rhea" id="RHEA:23708"/>
        <dbReference type="Rhea" id="RHEA-COMP:9602"/>
        <dbReference type="Rhea" id="RHEA-COMP:9603"/>
        <dbReference type="ChEBI" id="CHEBI:15378"/>
        <dbReference type="ChEBI" id="CHEBI:58405"/>
        <dbReference type="ChEBI" id="CHEBI:60033"/>
        <dbReference type="ChEBI" id="CHEBI:78435"/>
        <dbReference type="EC" id="2.4.99.28"/>
    </reaction>
</comment>
<evidence type="ECO:0000256" key="5">
    <source>
        <dbReference type="ARBA" id="ARBA00022679"/>
    </source>
</evidence>
<keyword evidence="1" id="KW-1003">Cell membrane</keyword>
<evidence type="ECO:0000256" key="14">
    <source>
        <dbReference type="ARBA" id="ARBA00034000"/>
    </source>
</evidence>
<feature type="compositionally biased region" description="Basic and acidic residues" evidence="16">
    <location>
        <begin position="817"/>
        <end position="833"/>
    </location>
</feature>
<feature type="compositionally biased region" description="Acidic residues" evidence="16">
    <location>
        <begin position="796"/>
        <end position="811"/>
    </location>
</feature>
<keyword evidence="4 20" id="KW-0328">Glycosyltransferase</keyword>
<dbReference type="InterPro" id="IPR036950">
    <property type="entry name" value="PBP_transglycosylase"/>
</dbReference>
<dbReference type="InterPro" id="IPR012338">
    <property type="entry name" value="Beta-lactam/transpept-like"/>
</dbReference>
<evidence type="ECO:0000256" key="10">
    <source>
        <dbReference type="ARBA" id="ARBA00022989"/>
    </source>
</evidence>
<evidence type="ECO:0000313" key="21">
    <source>
        <dbReference type="Proteomes" id="UP000195611"/>
    </source>
</evidence>
<evidence type="ECO:0000256" key="4">
    <source>
        <dbReference type="ARBA" id="ARBA00022676"/>
    </source>
</evidence>
<keyword evidence="8" id="KW-0133">Cell shape</keyword>
<dbReference type="GO" id="GO:0006508">
    <property type="term" value="P:proteolysis"/>
    <property type="evidence" value="ECO:0007669"/>
    <property type="project" value="UniProtKB-KW"/>
</dbReference>
<dbReference type="RefSeq" id="WP_087056954.1">
    <property type="nucleotide sequence ID" value="NZ_FUKW01000013.1"/>
</dbReference>
<evidence type="ECO:0000259" key="19">
    <source>
        <dbReference type="Pfam" id="PF00912"/>
    </source>
</evidence>
<accession>A0A1R4IEM0</accession>
<dbReference type="Proteomes" id="UP000195611">
    <property type="component" value="Unassembled WGS sequence"/>
</dbReference>
<dbReference type="PANTHER" id="PTHR32282:SF32">
    <property type="entry name" value="PENICILLIN-BINDING PROTEIN 2A"/>
    <property type="match status" value="1"/>
</dbReference>
<evidence type="ECO:0000256" key="9">
    <source>
        <dbReference type="ARBA" id="ARBA00022984"/>
    </source>
</evidence>
<dbReference type="Pfam" id="PF00905">
    <property type="entry name" value="Transpeptidase"/>
    <property type="match status" value="1"/>
</dbReference>
<feature type="compositionally biased region" description="Basic and acidic residues" evidence="16">
    <location>
        <begin position="847"/>
        <end position="877"/>
    </location>
</feature>
<evidence type="ECO:0000256" key="3">
    <source>
        <dbReference type="ARBA" id="ARBA00022670"/>
    </source>
</evidence>
<evidence type="ECO:0000256" key="16">
    <source>
        <dbReference type="SAM" id="MobiDB-lite"/>
    </source>
</evidence>
<keyword evidence="13" id="KW-0961">Cell wall biogenesis/degradation</keyword>
<dbReference type="InterPro" id="IPR023346">
    <property type="entry name" value="Lysozyme-like_dom_sf"/>
</dbReference>
<keyword evidence="10 17" id="KW-1133">Transmembrane helix</keyword>
<dbReference type="PANTHER" id="PTHR32282">
    <property type="entry name" value="BINDING PROTEIN TRANSPEPTIDASE, PUTATIVE-RELATED"/>
    <property type="match status" value="1"/>
</dbReference>
<dbReference type="SUPFAM" id="SSF53955">
    <property type="entry name" value="Lysozyme-like"/>
    <property type="match status" value="1"/>
</dbReference>
<dbReference type="GO" id="GO:0008955">
    <property type="term" value="F:peptidoglycan glycosyltransferase activity"/>
    <property type="evidence" value="ECO:0007669"/>
    <property type="project" value="UniProtKB-EC"/>
</dbReference>
<organism evidence="20 21">
    <name type="scientific">Marinilactibacillus psychrotolerans 42ea</name>
    <dbReference type="NCBI Taxonomy" id="1255609"/>
    <lineage>
        <taxon>Bacteria</taxon>
        <taxon>Bacillati</taxon>
        <taxon>Bacillota</taxon>
        <taxon>Bacilli</taxon>
        <taxon>Lactobacillales</taxon>
        <taxon>Carnobacteriaceae</taxon>
        <taxon>Marinilactibacillus</taxon>
    </lineage>
</organism>
<dbReference type="Gene3D" id="1.10.3810.10">
    <property type="entry name" value="Biosynthetic peptidoglycan transglycosylase-like"/>
    <property type="match status" value="1"/>
</dbReference>
<dbReference type="Pfam" id="PF00912">
    <property type="entry name" value="Transgly"/>
    <property type="match status" value="1"/>
</dbReference>
<evidence type="ECO:0000313" key="20">
    <source>
        <dbReference type="EMBL" id="SJN18295.1"/>
    </source>
</evidence>
<evidence type="ECO:0000256" key="13">
    <source>
        <dbReference type="ARBA" id="ARBA00023316"/>
    </source>
</evidence>
<proteinExistence type="predicted"/>
<dbReference type="AlphaFoldDB" id="A0A1R4IEM0"/>
<keyword evidence="3" id="KW-0645">Protease</keyword>